<organism evidence="17 18">
    <name type="scientific">Lucilia cuprina</name>
    <name type="common">Green bottle fly</name>
    <name type="synonym">Australian sheep blowfly</name>
    <dbReference type="NCBI Taxonomy" id="7375"/>
    <lineage>
        <taxon>Eukaryota</taxon>
        <taxon>Metazoa</taxon>
        <taxon>Ecdysozoa</taxon>
        <taxon>Arthropoda</taxon>
        <taxon>Hexapoda</taxon>
        <taxon>Insecta</taxon>
        <taxon>Pterygota</taxon>
        <taxon>Neoptera</taxon>
        <taxon>Endopterygota</taxon>
        <taxon>Diptera</taxon>
        <taxon>Brachycera</taxon>
        <taxon>Muscomorpha</taxon>
        <taxon>Oestroidea</taxon>
        <taxon>Calliphoridae</taxon>
        <taxon>Luciliinae</taxon>
        <taxon>Lucilia</taxon>
    </lineage>
</organism>
<dbReference type="EC" id="3.4.13.23" evidence="7"/>
<evidence type="ECO:0000256" key="2">
    <source>
        <dbReference type="ARBA" id="ARBA00014190"/>
    </source>
</evidence>
<dbReference type="OMA" id="PLWHYYT"/>
<evidence type="ECO:0000259" key="15">
    <source>
        <dbReference type="Pfam" id="PF00883"/>
    </source>
</evidence>
<dbReference type="GO" id="GO:0005737">
    <property type="term" value="C:cytoplasm"/>
    <property type="evidence" value="ECO:0007669"/>
    <property type="project" value="InterPro"/>
</dbReference>
<dbReference type="Pfam" id="PF10558">
    <property type="entry name" value="MTP18"/>
    <property type="match status" value="2"/>
</dbReference>
<evidence type="ECO:0000256" key="9">
    <source>
        <dbReference type="ARBA" id="ARBA00030930"/>
    </source>
</evidence>
<evidence type="ECO:0000313" key="18">
    <source>
        <dbReference type="Proteomes" id="UP000037069"/>
    </source>
</evidence>
<dbReference type="Pfam" id="PF00883">
    <property type="entry name" value="Peptidase_M17"/>
    <property type="match status" value="2"/>
</dbReference>
<dbReference type="AlphaFoldDB" id="A0A0L0CF64"/>
<dbReference type="OrthoDB" id="424969at2759"/>
<evidence type="ECO:0000256" key="14">
    <source>
        <dbReference type="ARBA" id="ARBA00049107"/>
    </source>
</evidence>
<dbReference type="SUPFAM" id="SSF52949">
    <property type="entry name" value="Macro domain-like"/>
    <property type="match status" value="2"/>
</dbReference>
<proteinExistence type="inferred from homology"/>
<dbReference type="EMBL" id="JRES01000575">
    <property type="protein sequence ID" value="KNC30144.1"/>
    <property type="molecule type" value="Genomic_DNA"/>
</dbReference>
<evidence type="ECO:0000256" key="10">
    <source>
        <dbReference type="ARBA" id="ARBA00030997"/>
    </source>
</evidence>
<evidence type="ECO:0000313" key="17">
    <source>
        <dbReference type="EMBL" id="KNC30144.1"/>
    </source>
</evidence>
<dbReference type="PRINTS" id="PR00481">
    <property type="entry name" value="LAMNOPPTDASE"/>
</dbReference>
<dbReference type="Gene3D" id="3.40.220.10">
    <property type="entry name" value="Leucine Aminopeptidase, subunit E, domain 1"/>
    <property type="match status" value="2"/>
</dbReference>
<protein>
    <recommendedName>
        <fullName evidence="2">Cytosol aminopeptidase</fullName>
        <ecNumber evidence="7">3.4.13.23</ecNumber>
    </recommendedName>
    <alternativeName>
        <fullName evidence="10">Cysteinylglycine-S-conjugate dipeptidase</fullName>
    </alternativeName>
    <alternativeName>
        <fullName evidence="11">Leucine aminopeptidase 3</fullName>
    </alternativeName>
    <alternativeName>
        <fullName evidence="9">Proline aminopeptidase</fullName>
    </alternativeName>
    <alternativeName>
        <fullName evidence="8">Prolyl aminopeptidase</fullName>
    </alternativeName>
</protein>
<keyword evidence="3" id="KW-0031">Aminopeptidase</keyword>
<comment type="function">
    <text evidence="12">Cytosolic metallopeptidase that catalyzes the removal of unsubstituted N-terminal hydrophobic amino acids from various peptides. The presence of Zn(2+) ions is essential for the peptidase activity, and the association with other cofactors can modulate the substrate spectificity of the enzyme. For instance, in the presence of Mn(2+), it displays a specific Cys-Gly hydrolyzing activity of Cys-Gly-S-conjugates. Involved in the metabolism of glutathione and in the degradation of glutathione S-conjugates, which may play a role in the control of the cell redox status.</text>
</comment>
<gene>
    <name evidence="17" type="ORF">FF38_05286</name>
</gene>
<dbReference type="Pfam" id="PF02789">
    <property type="entry name" value="Peptidase_M17_N"/>
    <property type="match status" value="2"/>
</dbReference>
<feature type="domain" description="Peptidase M17 leucyl aminopeptidase N-terminal" evidence="16">
    <location>
        <begin position="674"/>
        <end position="805"/>
    </location>
</feature>
<dbReference type="Proteomes" id="UP000037069">
    <property type="component" value="Unassembled WGS sequence"/>
</dbReference>
<accession>A0A0L0CF64</accession>
<evidence type="ECO:0000259" key="16">
    <source>
        <dbReference type="Pfam" id="PF02789"/>
    </source>
</evidence>
<feature type="domain" description="Cytosol aminopeptidase" evidence="15">
    <location>
        <begin position="323"/>
        <end position="634"/>
    </location>
</feature>
<reference evidence="17 18" key="1">
    <citation type="journal article" date="2015" name="Nat. Commun.">
        <title>Lucilia cuprina genome unlocks parasitic fly biology to underpin future interventions.</title>
        <authorList>
            <person name="Anstead C.A."/>
            <person name="Korhonen P.K."/>
            <person name="Young N.D."/>
            <person name="Hall R.S."/>
            <person name="Jex A.R."/>
            <person name="Murali S.C."/>
            <person name="Hughes D.S."/>
            <person name="Lee S.F."/>
            <person name="Perry T."/>
            <person name="Stroehlein A.J."/>
            <person name="Ansell B.R."/>
            <person name="Breugelmans B."/>
            <person name="Hofmann A."/>
            <person name="Qu J."/>
            <person name="Dugan S."/>
            <person name="Lee S.L."/>
            <person name="Chao H."/>
            <person name="Dinh H."/>
            <person name="Han Y."/>
            <person name="Doddapaneni H.V."/>
            <person name="Worley K.C."/>
            <person name="Muzny D.M."/>
            <person name="Ioannidis P."/>
            <person name="Waterhouse R.M."/>
            <person name="Zdobnov E.M."/>
            <person name="James P.J."/>
            <person name="Bagnall N.H."/>
            <person name="Kotze A.C."/>
            <person name="Gibbs R.A."/>
            <person name="Richards S."/>
            <person name="Batterham P."/>
            <person name="Gasser R.B."/>
        </authorList>
    </citation>
    <scope>NUCLEOTIDE SEQUENCE [LARGE SCALE GENOMIC DNA]</scope>
    <source>
        <strain evidence="17 18">LS</strain>
        <tissue evidence="17">Full body</tissue>
    </source>
</reference>
<evidence type="ECO:0000256" key="1">
    <source>
        <dbReference type="ARBA" id="ARBA00009528"/>
    </source>
</evidence>
<evidence type="ECO:0000256" key="4">
    <source>
        <dbReference type="ARBA" id="ARBA00022670"/>
    </source>
</evidence>
<dbReference type="InterPro" id="IPR008283">
    <property type="entry name" value="Peptidase_M17_N"/>
</dbReference>
<dbReference type="Gene3D" id="3.40.630.10">
    <property type="entry name" value="Zn peptidases"/>
    <property type="match status" value="2"/>
</dbReference>
<dbReference type="FunFam" id="3.40.220.10:FF:000005">
    <property type="entry name" value="cytosol aminopeptidase"/>
    <property type="match status" value="2"/>
</dbReference>
<dbReference type="STRING" id="7375.A0A0L0CF64"/>
<feature type="domain" description="Peptidase M17 leucyl aminopeptidase N-terminal" evidence="16">
    <location>
        <begin position="162"/>
        <end position="293"/>
    </location>
</feature>
<evidence type="ECO:0000256" key="7">
    <source>
        <dbReference type="ARBA" id="ARBA00023625"/>
    </source>
</evidence>
<dbReference type="SUPFAM" id="SSF53187">
    <property type="entry name" value="Zn-dependent exopeptidases"/>
    <property type="match status" value="2"/>
</dbReference>
<comment type="catalytic activity">
    <reaction evidence="14">
        <text>L-cysteinylglycine + H2O = L-cysteine + glycine</text>
        <dbReference type="Rhea" id="RHEA:28783"/>
        <dbReference type="ChEBI" id="CHEBI:15377"/>
        <dbReference type="ChEBI" id="CHEBI:35235"/>
        <dbReference type="ChEBI" id="CHEBI:57305"/>
        <dbReference type="ChEBI" id="CHEBI:61694"/>
    </reaction>
    <physiologicalReaction direction="left-to-right" evidence="14">
        <dbReference type="Rhea" id="RHEA:28784"/>
    </physiologicalReaction>
</comment>
<dbReference type="PANTHER" id="PTHR11963">
    <property type="entry name" value="LEUCINE AMINOPEPTIDASE-RELATED"/>
    <property type="match status" value="1"/>
</dbReference>
<keyword evidence="5" id="KW-0378">Hydrolase</keyword>
<name>A0A0L0CF64_LUCCU</name>
<dbReference type="PANTHER" id="PTHR11963:SF16">
    <property type="entry name" value="CYTOSOL AMINOPEPTIDASE"/>
    <property type="match status" value="1"/>
</dbReference>
<comment type="caution">
    <text evidence="17">The sequence shown here is derived from an EMBL/GenBank/DDBJ whole genome shotgun (WGS) entry which is preliminary data.</text>
</comment>
<evidence type="ECO:0000256" key="12">
    <source>
        <dbReference type="ARBA" id="ARBA00045966"/>
    </source>
</evidence>
<feature type="domain" description="Cytosol aminopeptidase" evidence="15">
    <location>
        <begin position="835"/>
        <end position="1148"/>
    </location>
</feature>
<evidence type="ECO:0000256" key="8">
    <source>
        <dbReference type="ARBA" id="ARBA00029605"/>
    </source>
</evidence>
<dbReference type="GO" id="GO:0030145">
    <property type="term" value="F:manganese ion binding"/>
    <property type="evidence" value="ECO:0007669"/>
    <property type="project" value="InterPro"/>
</dbReference>
<dbReference type="GO" id="GO:0070006">
    <property type="term" value="F:metalloaminopeptidase activity"/>
    <property type="evidence" value="ECO:0007669"/>
    <property type="project" value="InterPro"/>
</dbReference>
<evidence type="ECO:0000256" key="13">
    <source>
        <dbReference type="ARBA" id="ARBA00047881"/>
    </source>
</evidence>
<evidence type="ECO:0000256" key="3">
    <source>
        <dbReference type="ARBA" id="ARBA00022438"/>
    </source>
</evidence>
<evidence type="ECO:0000256" key="11">
    <source>
        <dbReference type="ARBA" id="ARBA00031564"/>
    </source>
</evidence>
<evidence type="ECO:0000256" key="6">
    <source>
        <dbReference type="ARBA" id="ARBA00023511"/>
    </source>
</evidence>
<comment type="catalytic activity">
    <reaction evidence="13">
        <text>S-benzyl-L-cysteinylglycine + H2O = S-benzyl-L-cysteine + glycine</text>
        <dbReference type="Rhea" id="RHEA:62568"/>
        <dbReference type="ChEBI" id="CHEBI:15377"/>
        <dbReference type="ChEBI" id="CHEBI:57305"/>
        <dbReference type="ChEBI" id="CHEBI:145802"/>
        <dbReference type="ChEBI" id="CHEBI:145803"/>
    </reaction>
    <physiologicalReaction direction="left-to-right" evidence="13">
        <dbReference type="Rhea" id="RHEA:62569"/>
    </physiologicalReaction>
</comment>
<dbReference type="GO" id="GO:0006508">
    <property type="term" value="P:proteolysis"/>
    <property type="evidence" value="ECO:0007669"/>
    <property type="project" value="UniProtKB-KW"/>
</dbReference>
<dbReference type="InterPro" id="IPR043472">
    <property type="entry name" value="Macro_dom-like"/>
</dbReference>
<dbReference type="InterPro" id="IPR000819">
    <property type="entry name" value="Peptidase_M17_C"/>
</dbReference>
<comment type="catalytic activity">
    <reaction evidence="6">
        <text>an S-substituted L-cysteinylglycine + H2O = an S-substituted L-cysteine + glycine</text>
        <dbReference type="Rhea" id="RHEA:60444"/>
        <dbReference type="ChEBI" id="CHEBI:15377"/>
        <dbReference type="ChEBI" id="CHEBI:57305"/>
        <dbReference type="ChEBI" id="CHEBI:58717"/>
        <dbReference type="ChEBI" id="CHEBI:143103"/>
        <dbReference type="EC" id="3.4.13.23"/>
    </reaction>
    <physiologicalReaction direction="left-to-right" evidence="6">
        <dbReference type="Rhea" id="RHEA:60445"/>
    </physiologicalReaction>
</comment>
<keyword evidence="4" id="KW-0645">Protease</keyword>
<dbReference type="InterPro" id="IPR019560">
    <property type="entry name" value="Mitochondrial_18_kDa_protein"/>
</dbReference>
<evidence type="ECO:0000256" key="5">
    <source>
        <dbReference type="ARBA" id="ARBA00022801"/>
    </source>
</evidence>
<dbReference type="InterPro" id="IPR011356">
    <property type="entry name" value="Leucine_aapep/pepB"/>
</dbReference>
<comment type="similarity">
    <text evidence="1">Belongs to the peptidase M17 family.</text>
</comment>
<keyword evidence="18" id="KW-1185">Reference proteome</keyword>
<sequence>MENEKDLYRDTLVRYLGYANEVGESFRNLVSKNVVRGSYVVATGYAVADTVDKTYKDFKQSSSVSSAGITAVDVFLWQMLASVSIPGFTINRITYFSGQLLRKVNAKKSIVKFLPVAIGLSSIPFIIHPIDHFTDYLMDNTYHNIQRRYASTEDPRVTKGLVIGVYQKEGDKDPKLTTSGEKFDDRVQGKVSELVKECNITGQLGRGKVFNNIDQEYRSVAVIGLGREGAGFNELEMIDEGMENARVAAGVGARTLQLQGCSEVFVDSMEYPEQAAEGSALAIWRYNDNKQKKNRTLVPKVELYDSPDVDAWTRGLFKAEAQNLARRLSDAPANQMTPTTFAQATVDALCPCGVTVEIRTMEWIEQQHLNSFLTIAKGSCEPPVLLEISYCGTAPEDKPILLLGKGMTFNSGGICLRPCKNMDEYRGAMAGAAVCVAAIRAAAALSLPINISAVIPLCENMPSGMACKPGDVVTLLNGRTLAIRDTDKAGVVLMADPLLYAQTTYKPRLVVDIATLGEGVVKGLGGGATGIFSNSHYIWKQFQKAGSLTGDRMWRFPLWHYYKKLVTNNISFDISNNGIGPASSCLGAAILHEFVPCVDWAHLDIRGVGMLTRFGTIPYLLKDRMTGRPTRTLIQFLYQMACPDAQSKFKDISKIFNTRHYASAEDPRVTKGLVIGVFQKEGDKDPKLTTSGEKFDDRVQGKVSELVKECNITGQLGKGKIFNNIDQEYRSVAVIGLGREGAGFNELEMIDEGMENARIAAGVGARTLQLQGCSEVFVDSMEYPEQAAEGSALAIWRYHDNKLKKNRTLVPKLELYDSPDVDAWTRGLFKAEAQNLARRLSDAPANQMTPTTFAQATVDALCPCGVTVEIRTMEWIEQQHLNSFLTIAKGSCEPPVLLEISYCGTSPEDKPILLLGKGMTFNSGGICLRPCKYMDEYRGAMAGAAVCVAAIRAAAALSLPVNISAVIPLCENMPSGMACKPGDVVTLLNGRTLAIRDTDKAGVVVMADPLLYAQTTYKPRLVIDVATMGTGVVNGLGGSATGIFSNSHYIWKQFQKAGSLTGDRMWRLPLWNYYKKLVTGKENVSFDISNDGVGPASSCLGAAILHEFVPCVDWAHLDIRGVGMLTRFGTIPYLLRDRMTGRPTRTLIQFLYQMACPDAQAK</sequence>